<dbReference type="InterPro" id="IPR013126">
    <property type="entry name" value="Hsp_70_fam"/>
</dbReference>
<dbReference type="OrthoDB" id="10262720at2759"/>
<sequence length="1027" mass="115986">MAKEKQEGKQTNDEYSCTNVRTKETIKIADRGTRQLNCWQAVDARFFHTWDSRNLKTIQKVSRKFELRLLKENMMQKKTTSCWSMAVIACLLFVAATHLRGAEAAAVMSVDLGSEWMKVGIVSPGVPMEIALNRESKRKTPVTLSFRNGVRSFGEDAVTDGIKDPASAYSYLLDLLGKQIDNPIVDLYRKRFPYYNIIADPERNTVIFKKSDTEEFSVEELIAQILVKAKEFAQEATNQPITECVITVPGYFGQAEREALLTSAQLANLKVLQLINDYTAVALNYGVFHPSGINETAQYYVFYDMGASHTSSAVVSYQLVKDKHTKETHPVVQVLGVGYDRTLGGLEIQLRLRDYLAAEFNAMKKTTTDVTKSPKALAKLFKEAGRLKNVLSANNDHYAQIENLIEDQNFKLQVTREKLEEICSDLWPRVIKPLEQALSTSGLTLDVISQVILFGGGTRVPKVQETLKQYIKQELGKSLNADEAAAIGAVYKAADLATGFKVKKFIVKDAVLYPIQVTFERDPGEGAEVRQVKRVLFGLMNSYPQKKVITFNKHTEDFDFFVHYGDLNHLTAEEQSFVGSLKISRVELQKIKELLEKTKDESVDAKGIKAFFTLDDSGLFRCTGVEYVYEKQKIETEEDDEGTLAKLGSTISKLFSKDKDDEKKEENAQEGSGNATEGEETGGKDDKTKEQEKNETKPSETDAPKKNETVKIVTVKEPVAHSLTVQFTQPLSGKSYEKAAEKLDAINKAENLRNQLESSFNALESHIIDIQQKLEEDEYSSCATKEEKEKILAECSAASDWLYEDIENPTPEMYENKLKSLKKLTDVFMARHWEHEERPEALKALKKMIEGAEGFLNSAKNLTKDTNPEKDVFTQVEIDSLSKVITDTIEWQKTEVQAQDKLKRYENVRLTVKEITNKMSTLDREVKYLVTKINLWKPKVKPAKKDKKKAKKDGEEKKSEDGEQEQEEGSSSGDGNNETEKVTEQTEDTNKEEQVELPVTEKKTEEAEKEEVPQATPTEDHTPRSDL</sequence>
<organism evidence="12 13">
    <name type="scientific">Musca domestica</name>
    <name type="common">House fly</name>
    <dbReference type="NCBI Taxonomy" id="7370"/>
    <lineage>
        <taxon>Eukaryota</taxon>
        <taxon>Metazoa</taxon>
        <taxon>Ecdysozoa</taxon>
        <taxon>Arthropoda</taxon>
        <taxon>Hexapoda</taxon>
        <taxon>Insecta</taxon>
        <taxon>Pterygota</taxon>
        <taxon>Neoptera</taxon>
        <taxon>Endopterygota</taxon>
        <taxon>Diptera</taxon>
        <taxon>Brachycera</taxon>
        <taxon>Muscomorpha</taxon>
        <taxon>Muscoidea</taxon>
        <taxon>Muscidae</taxon>
        <taxon>Musca</taxon>
    </lineage>
</organism>
<dbReference type="InterPro" id="IPR043129">
    <property type="entry name" value="ATPase_NBD"/>
</dbReference>
<feature type="coiled-coil region" evidence="9">
    <location>
        <begin position="739"/>
        <end position="766"/>
    </location>
</feature>
<dbReference type="Gene3D" id="2.60.34.10">
    <property type="entry name" value="Substrate Binding Domain Of DNAk, Chain A, domain 1"/>
    <property type="match status" value="1"/>
</dbReference>
<evidence type="ECO:0000256" key="8">
    <source>
        <dbReference type="ARBA" id="ARBA00040503"/>
    </source>
</evidence>
<dbReference type="AlphaFoldDB" id="A0A9J7CNP3"/>
<dbReference type="CTD" id="31215"/>
<keyword evidence="4" id="KW-0547">Nucleotide-binding</keyword>
<dbReference type="FunFam" id="3.90.640.10:FF:000012">
    <property type="entry name" value="Hypoxia up-regulated protein 1"/>
    <property type="match status" value="1"/>
</dbReference>
<dbReference type="PANTHER" id="PTHR45639">
    <property type="entry name" value="HSC70CB, ISOFORM G-RELATED"/>
    <property type="match status" value="1"/>
</dbReference>
<evidence type="ECO:0000313" key="12">
    <source>
        <dbReference type="Proteomes" id="UP001652621"/>
    </source>
</evidence>
<dbReference type="GO" id="GO:0030968">
    <property type="term" value="P:endoplasmic reticulum unfolded protein response"/>
    <property type="evidence" value="ECO:0007669"/>
    <property type="project" value="TreeGrafter"/>
</dbReference>
<dbReference type="GO" id="GO:0005788">
    <property type="term" value="C:endoplasmic reticulum lumen"/>
    <property type="evidence" value="ECO:0007669"/>
    <property type="project" value="UniProtKB-SubCell"/>
</dbReference>
<evidence type="ECO:0000256" key="1">
    <source>
        <dbReference type="ARBA" id="ARBA00004319"/>
    </source>
</evidence>
<dbReference type="SUPFAM" id="SSF100934">
    <property type="entry name" value="Heat shock protein 70kD (HSP70), C-terminal subdomain"/>
    <property type="match status" value="1"/>
</dbReference>
<dbReference type="Pfam" id="PF00012">
    <property type="entry name" value="HSP70"/>
    <property type="match status" value="1"/>
</dbReference>
<dbReference type="Gene3D" id="3.90.640.10">
    <property type="entry name" value="Actin, Chain A, domain 4"/>
    <property type="match status" value="1"/>
</dbReference>
<keyword evidence="7" id="KW-0143">Chaperone</keyword>
<dbReference type="Gene3D" id="3.30.30.30">
    <property type="match status" value="1"/>
</dbReference>
<dbReference type="InterPro" id="IPR018181">
    <property type="entry name" value="Heat_shock_70_CS"/>
</dbReference>
<feature type="compositionally biased region" description="Basic and acidic residues" evidence="10">
    <location>
        <begin position="657"/>
        <end position="667"/>
    </location>
</feature>
<keyword evidence="3" id="KW-0732">Signal</keyword>
<keyword evidence="12" id="KW-1185">Reference proteome</keyword>
<comment type="similarity">
    <text evidence="2">Belongs to the heat shock protein 70 family.</text>
</comment>
<dbReference type="PANTHER" id="PTHR45639:SF3">
    <property type="entry name" value="HYPOXIA UP-REGULATED PROTEIN 1"/>
    <property type="match status" value="1"/>
</dbReference>
<dbReference type="SUPFAM" id="SSF53067">
    <property type="entry name" value="Actin-like ATPase domain"/>
    <property type="match status" value="2"/>
</dbReference>
<keyword evidence="11" id="KW-0812">Transmembrane</keyword>
<dbReference type="GeneID" id="101901407"/>
<dbReference type="PRINTS" id="PR00301">
    <property type="entry name" value="HEATSHOCK70"/>
</dbReference>
<keyword evidence="11" id="KW-1133">Transmembrane helix</keyword>
<dbReference type="Gene3D" id="1.20.1270.10">
    <property type="match status" value="1"/>
</dbReference>
<dbReference type="FunFam" id="1.20.1270.10:FF:000002">
    <property type="entry name" value="Heat shock 70 kDa protein 4"/>
    <property type="match status" value="1"/>
</dbReference>
<protein>
    <recommendedName>
        <fullName evidence="8">Hypoxia up-regulated protein 1</fullName>
    </recommendedName>
</protein>
<feature type="compositionally biased region" description="Basic and acidic residues" evidence="10">
    <location>
        <begin position="681"/>
        <end position="709"/>
    </location>
</feature>
<name>A0A9J7CNP3_MUSDO</name>
<feature type="transmembrane region" description="Helical" evidence="11">
    <location>
        <begin position="80"/>
        <end position="99"/>
    </location>
</feature>
<dbReference type="Gene3D" id="3.30.420.40">
    <property type="match status" value="2"/>
</dbReference>
<dbReference type="FunFam" id="3.30.30.30:FF:000004">
    <property type="entry name" value="hypoxia up-regulated protein 1"/>
    <property type="match status" value="1"/>
</dbReference>
<gene>
    <name evidence="13" type="primary">LOC101901407</name>
</gene>
<feature type="compositionally biased region" description="Basic residues" evidence="10">
    <location>
        <begin position="940"/>
        <end position="951"/>
    </location>
</feature>
<dbReference type="InterPro" id="IPR029047">
    <property type="entry name" value="HSP70_peptide-bd_sf"/>
</dbReference>
<dbReference type="KEGG" id="mde:101901407"/>
<keyword evidence="11" id="KW-0472">Membrane</keyword>
<dbReference type="PROSITE" id="PS01036">
    <property type="entry name" value="HSP70_3"/>
    <property type="match status" value="1"/>
</dbReference>
<dbReference type="GO" id="GO:0140662">
    <property type="term" value="F:ATP-dependent protein folding chaperone"/>
    <property type="evidence" value="ECO:0007669"/>
    <property type="project" value="InterPro"/>
</dbReference>
<evidence type="ECO:0000256" key="5">
    <source>
        <dbReference type="ARBA" id="ARBA00022824"/>
    </source>
</evidence>
<feature type="region of interest" description="Disordered" evidence="10">
    <location>
        <begin position="657"/>
        <end position="709"/>
    </location>
</feature>
<dbReference type="InterPro" id="IPR029048">
    <property type="entry name" value="HSP70_C_sf"/>
</dbReference>
<evidence type="ECO:0000256" key="7">
    <source>
        <dbReference type="ARBA" id="ARBA00023186"/>
    </source>
</evidence>
<evidence type="ECO:0000256" key="10">
    <source>
        <dbReference type="SAM" id="MobiDB-lite"/>
    </source>
</evidence>
<reference evidence="13" key="1">
    <citation type="submission" date="2025-08" db="UniProtKB">
        <authorList>
            <consortium name="RefSeq"/>
        </authorList>
    </citation>
    <scope>IDENTIFICATION</scope>
    <source>
        <strain evidence="13">Aabys</strain>
        <tissue evidence="13">Whole body</tissue>
    </source>
</reference>
<evidence type="ECO:0000313" key="13">
    <source>
        <dbReference type="RefSeq" id="XP_005179610.2"/>
    </source>
</evidence>
<dbReference type="CDD" id="cd10230">
    <property type="entry name" value="ASKHA_NBD_HSP70_HYOU1"/>
    <property type="match status" value="1"/>
</dbReference>
<proteinExistence type="inferred from homology"/>
<feature type="compositionally biased region" description="Basic and acidic residues" evidence="10">
    <location>
        <begin position="952"/>
        <end position="961"/>
    </location>
</feature>
<dbReference type="Proteomes" id="UP001652621">
    <property type="component" value="Unplaced"/>
</dbReference>
<evidence type="ECO:0000256" key="6">
    <source>
        <dbReference type="ARBA" id="ARBA00022840"/>
    </source>
</evidence>
<dbReference type="GO" id="GO:0034663">
    <property type="term" value="C:endoplasmic reticulum chaperone complex"/>
    <property type="evidence" value="ECO:0007669"/>
    <property type="project" value="TreeGrafter"/>
</dbReference>
<evidence type="ECO:0000256" key="11">
    <source>
        <dbReference type="SAM" id="Phobius"/>
    </source>
</evidence>
<evidence type="ECO:0000256" key="4">
    <source>
        <dbReference type="ARBA" id="ARBA00022741"/>
    </source>
</evidence>
<feature type="region of interest" description="Disordered" evidence="10">
    <location>
        <begin position="940"/>
        <end position="1027"/>
    </location>
</feature>
<feature type="compositionally biased region" description="Basic and acidic residues" evidence="10">
    <location>
        <begin position="978"/>
        <end position="1027"/>
    </location>
</feature>
<evidence type="ECO:0000256" key="3">
    <source>
        <dbReference type="ARBA" id="ARBA00022729"/>
    </source>
</evidence>
<comment type="subcellular location">
    <subcellularLocation>
        <location evidence="1">Endoplasmic reticulum lumen</location>
    </subcellularLocation>
</comment>
<keyword evidence="6" id="KW-0067">ATP-binding</keyword>
<dbReference type="GO" id="GO:0005524">
    <property type="term" value="F:ATP binding"/>
    <property type="evidence" value="ECO:0007669"/>
    <property type="project" value="UniProtKB-KW"/>
</dbReference>
<dbReference type="VEuPathDB" id="VectorBase:MDOMA2_002534"/>
<dbReference type="FunFam" id="3.30.420.40:FF:000171">
    <property type="entry name" value="Heat shock 70 kDa protein 4"/>
    <property type="match status" value="1"/>
</dbReference>
<evidence type="ECO:0000256" key="9">
    <source>
        <dbReference type="SAM" id="Coils"/>
    </source>
</evidence>
<dbReference type="RefSeq" id="XP_005179610.2">
    <property type="nucleotide sequence ID" value="XM_005179553.4"/>
</dbReference>
<keyword evidence="9" id="KW-0175">Coiled coil</keyword>
<evidence type="ECO:0000256" key="2">
    <source>
        <dbReference type="ARBA" id="ARBA00007381"/>
    </source>
</evidence>
<accession>A0A9J7CNP3</accession>
<keyword evidence="5" id="KW-0256">Endoplasmic reticulum</keyword>